<evidence type="ECO:0000256" key="7">
    <source>
        <dbReference type="ARBA" id="ARBA00023242"/>
    </source>
</evidence>
<protein>
    <submittedName>
        <fullName evidence="10">RanBP1 domain containing protein</fullName>
    </submittedName>
</protein>
<dbReference type="PROSITE" id="PS50196">
    <property type="entry name" value="RANBD1"/>
    <property type="match status" value="1"/>
</dbReference>
<feature type="compositionally biased region" description="Polar residues" evidence="8">
    <location>
        <begin position="336"/>
        <end position="346"/>
    </location>
</feature>
<feature type="compositionally biased region" description="Polar residues" evidence="8">
    <location>
        <begin position="312"/>
        <end position="329"/>
    </location>
</feature>
<feature type="compositionally biased region" description="Low complexity" evidence="8">
    <location>
        <begin position="475"/>
        <end position="502"/>
    </location>
</feature>
<keyword evidence="6" id="KW-0906">Nuclear pore complex</keyword>
<feature type="compositionally biased region" description="Low complexity" evidence="8">
    <location>
        <begin position="169"/>
        <end position="189"/>
    </location>
</feature>
<dbReference type="GO" id="GO:0005643">
    <property type="term" value="C:nuclear pore"/>
    <property type="evidence" value="ECO:0007669"/>
    <property type="project" value="UniProtKB-SubCell"/>
</dbReference>
<dbReference type="SUPFAM" id="SSF50729">
    <property type="entry name" value="PH domain-like"/>
    <property type="match status" value="1"/>
</dbReference>
<feature type="compositionally biased region" description="Low complexity" evidence="8">
    <location>
        <begin position="439"/>
        <end position="464"/>
    </location>
</feature>
<reference evidence="10 11" key="1">
    <citation type="journal article" date="2009" name="Genome Res.">
        <title>Comparative genomic analyses of the human fungal pathogens Coccidioides and their relatives.</title>
        <authorList>
            <person name="Sharpton T.J."/>
            <person name="Stajich J.E."/>
            <person name="Rounsley S.D."/>
            <person name="Gardner M.J."/>
            <person name="Wortman J.R."/>
            <person name="Jordar V.S."/>
            <person name="Maiti R."/>
            <person name="Kodira C.D."/>
            <person name="Neafsey D.E."/>
            <person name="Zeng Q."/>
            <person name="Hung C.-Y."/>
            <person name="McMahan C."/>
            <person name="Muszewska A."/>
            <person name="Grynberg M."/>
            <person name="Mandel M.A."/>
            <person name="Kellner E.M."/>
            <person name="Barker B.M."/>
            <person name="Galgiani J.N."/>
            <person name="Orbach M.J."/>
            <person name="Kirkland T.N."/>
            <person name="Cole G.T."/>
            <person name="Henn M.R."/>
            <person name="Birren B.W."/>
            <person name="Taylor J.W."/>
        </authorList>
    </citation>
    <scope>NUCLEOTIDE SEQUENCE [LARGE SCALE GENOMIC DNA]</scope>
    <source>
        <strain evidence="11">C735</strain>
    </source>
</reference>
<keyword evidence="5" id="KW-0811">Translocation</keyword>
<feature type="compositionally biased region" description="Low complexity" evidence="8">
    <location>
        <begin position="136"/>
        <end position="151"/>
    </location>
</feature>
<evidence type="ECO:0000256" key="5">
    <source>
        <dbReference type="ARBA" id="ARBA00023010"/>
    </source>
</evidence>
<dbReference type="InterPro" id="IPR000156">
    <property type="entry name" value="Ran_bind_dom"/>
</dbReference>
<evidence type="ECO:0000256" key="3">
    <source>
        <dbReference type="ARBA" id="ARBA00022816"/>
    </source>
</evidence>
<dbReference type="HOGENOM" id="CLU_255442_0_0_1"/>
<dbReference type="InterPro" id="IPR011993">
    <property type="entry name" value="PH-like_dom_sf"/>
</dbReference>
<feature type="compositionally biased region" description="Low complexity" evidence="8">
    <location>
        <begin position="952"/>
        <end position="963"/>
    </location>
</feature>
<feature type="compositionally biased region" description="Low complexity" evidence="8">
    <location>
        <begin position="79"/>
        <end position="129"/>
    </location>
</feature>
<dbReference type="CDD" id="cd13170">
    <property type="entry name" value="RanBD_NUP50"/>
    <property type="match status" value="1"/>
</dbReference>
<dbReference type="InterPro" id="IPR053074">
    <property type="entry name" value="NPC_Nucleoporin"/>
</dbReference>
<dbReference type="AlphaFoldDB" id="C5PG01"/>
<proteinExistence type="predicted"/>
<feature type="compositionally biased region" description="Polar residues" evidence="8">
    <location>
        <begin position="210"/>
        <end position="241"/>
    </location>
</feature>
<evidence type="ECO:0000256" key="8">
    <source>
        <dbReference type="SAM" id="MobiDB-lite"/>
    </source>
</evidence>
<dbReference type="SMART" id="SM00160">
    <property type="entry name" value="RanBD"/>
    <property type="match status" value="1"/>
</dbReference>
<feature type="region of interest" description="Disordered" evidence="8">
    <location>
        <begin position="1074"/>
        <end position="1170"/>
    </location>
</feature>
<feature type="compositionally biased region" description="Polar residues" evidence="8">
    <location>
        <begin position="582"/>
        <end position="593"/>
    </location>
</feature>
<feature type="compositionally biased region" description="Polar residues" evidence="8">
    <location>
        <begin position="552"/>
        <end position="563"/>
    </location>
</feature>
<dbReference type="Gene3D" id="2.30.29.30">
    <property type="entry name" value="Pleckstrin-homology domain (PH domain)/Phosphotyrosine-binding domain (PTB)"/>
    <property type="match status" value="1"/>
</dbReference>
<evidence type="ECO:0000256" key="1">
    <source>
        <dbReference type="ARBA" id="ARBA00004567"/>
    </source>
</evidence>
<feature type="region of interest" description="Disordered" evidence="8">
    <location>
        <begin position="1"/>
        <end position="261"/>
    </location>
</feature>
<feature type="compositionally biased region" description="Low complexity" evidence="8">
    <location>
        <begin position="1051"/>
        <end position="1062"/>
    </location>
</feature>
<evidence type="ECO:0000259" key="9">
    <source>
        <dbReference type="PROSITE" id="PS50196"/>
    </source>
</evidence>
<dbReference type="GO" id="GO:0015031">
    <property type="term" value="P:protein transport"/>
    <property type="evidence" value="ECO:0007669"/>
    <property type="project" value="UniProtKB-KW"/>
</dbReference>
<dbReference type="Pfam" id="PF08911">
    <property type="entry name" value="NUP50"/>
    <property type="match status" value="1"/>
</dbReference>
<organism evidence="10 11">
    <name type="scientific">Coccidioides posadasii (strain C735)</name>
    <name type="common">Valley fever fungus</name>
    <dbReference type="NCBI Taxonomy" id="222929"/>
    <lineage>
        <taxon>Eukaryota</taxon>
        <taxon>Fungi</taxon>
        <taxon>Dikarya</taxon>
        <taxon>Ascomycota</taxon>
        <taxon>Pezizomycotina</taxon>
        <taxon>Eurotiomycetes</taxon>
        <taxon>Eurotiomycetidae</taxon>
        <taxon>Onygenales</taxon>
        <taxon>Onygenaceae</taxon>
        <taxon>Coccidioides</taxon>
    </lineage>
</organism>
<keyword evidence="4" id="KW-0653">Protein transport</keyword>
<feature type="compositionally biased region" description="Low complexity" evidence="8">
    <location>
        <begin position="279"/>
        <end position="311"/>
    </location>
</feature>
<evidence type="ECO:0000256" key="6">
    <source>
        <dbReference type="ARBA" id="ARBA00023132"/>
    </source>
</evidence>
<feature type="region of interest" description="Disordered" evidence="8">
    <location>
        <begin position="809"/>
        <end position="861"/>
    </location>
</feature>
<dbReference type="Pfam" id="PF00638">
    <property type="entry name" value="Ran_BP1"/>
    <property type="match status" value="1"/>
</dbReference>
<comment type="subcellular location">
    <subcellularLocation>
        <location evidence="1">Nucleus</location>
        <location evidence="1">Nuclear pore complex</location>
    </subcellularLocation>
</comment>
<feature type="region of interest" description="Disordered" evidence="8">
    <location>
        <begin position="878"/>
        <end position="1062"/>
    </location>
</feature>
<feature type="compositionally biased region" description="Polar residues" evidence="8">
    <location>
        <begin position="1009"/>
        <end position="1040"/>
    </location>
</feature>
<feature type="compositionally biased region" description="Polar residues" evidence="8">
    <location>
        <begin position="504"/>
        <end position="528"/>
    </location>
</feature>
<dbReference type="PANTHER" id="PTHR38697:SF1">
    <property type="entry name" value="NUCLEAR PORE COMPLEX PROTEIN SIMILAR TO S. CEREVISIAE NUP2 (EUROFUNG)"/>
    <property type="match status" value="1"/>
</dbReference>
<feature type="domain" description="RanBD1" evidence="9">
    <location>
        <begin position="1152"/>
        <end position="1280"/>
    </location>
</feature>
<evidence type="ECO:0000313" key="10">
    <source>
        <dbReference type="EMBL" id="EER23454.1"/>
    </source>
</evidence>
<evidence type="ECO:0000256" key="2">
    <source>
        <dbReference type="ARBA" id="ARBA00022448"/>
    </source>
</evidence>
<evidence type="ECO:0000256" key="4">
    <source>
        <dbReference type="ARBA" id="ARBA00022927"/>
    </source>
</evidence>
<keyword evidence="3" id="KW-0509">mRNA transport</keyword>
<feature type="compositionally biased region" description="Polar residues" evidence="8">
    <location>
        <begin position="1087"/>
        <end position="1104"/>
    </location>
</feature>
<dbReference type="InterPro" id="IPR015007">
    <property type="entry name" value="NUP2/50/61"/>
</dbReference>
<name>C5PG01_COCP7</name>
<dbReference type="PANTHER" id="PTHR38697">
    <property type="entry name" value="NUCLEAR PORE COMPLEX PROTEIN SIMILAR TO S. CEREVISIAE NUP2 (EUROFUNG)"/>
    <property type="match status" value="1"/>
</dbReference>
<accession>C5PG01</accession>
<dbReference type="Proteomes" id="UP000009084">
    <property type="component" value="Unassembled WGS sequence"/>
</dbReference>
<dbReference type="EMBL" id="ACFW01000049">
    <property type="protein sequence ID" value="EER23454.1"/>
    <property type="molecule type" value="Genomic_DNA"/>
</dbReference>
<feature type="compositionally biased region" description="Polar residues" evidence="8">
    <location>
        <begin position="54"/>
        <end position="78"/>
    </location>
</feature>
<dbReference type="GO" id="GO:0051028">
    <property type="term" value="P:mRNA transport"/>
    <property type="evidence" value="ECO:0007669"/>
    <property type="project" value="UniProtKB-KW"/>
</dbReference>
<feature type="compositionally biased region" description="Basic and acidic residues" evidence="8">
    <location>
        <begin position="409"/>
        <end position="423"/>
    </location>
</feature>
<feature type="compositionally biased region" description="Polar residues" evidence="8">
    <location>
        <begin position="1129"/>
        <end position="1143"/>
    </location>
</feature>
<feature type="compositionally biased region" description="Basic residues" evidence="8">
    <location>
        <begin position="35"/>
        <end position="48"/>
    </location>
</feature>
<sequence>MSKRGAEIQGSKETGLDTMSMNAEAPQRATAAQLAKRKIKPLGQRRGRVGSPNIAASTQPSPFSTIDPNIVPNSTPSATTNGFSFQSQSFSQGNSQNTQPQPFGDQNSSFSFFGSQSNSAPSSFSFSASTPNQQITNPFNNTSSNQNSNFQGFKGNMFNIPATTGEDGQSGTSTTSGFGVSGFGTQQGQPPSFSFGGNGQTPNPPFAASTAATSNIFGQPSGTSIFPTSQPFGATPATQGNKPADQMQMSPDGKPALGASKSNIFNFSAPAQPAFTSATTTTPSFAFGSPFTQTSTPTTSASKTTDAPTSTWNFSAPTSARTSLFGSSTKPDDSSKTISSTESNGISAPAAFKGGSLFGSATKPDESALEAGTPAASSTSAVSSTTQSIFSTPSLGSTSTTSNIFGNLKESKDQTEESKKDAAPTEPPKFQFGNSLFGTTTKPTETGPLTPSSAPASSVFSSTPGKPLFGESKTETSAPESSSSPATASTLASFTPSTAAPTLFSASTNGSSLFSGVSQPEQSVSTTTSDKDVAPTSSLFAASAPAPGSALFPQSTTSSNLFGISSKDSEPAPPTPSASIFGASTTTPSSKTTFGAGFSWGGPRPSTTEPSKPLFTSDQSKPDSQPPPTTVAKAFEKPAAEKPSLFSIEKPAEKAFGPTDSIFKPVDAAQPPASVSKALFQPSTPTGPAQPQAMKTVATDAGTMVAKPAYADSGMQTQYDVESEVAQLMPPEDAIPSELSEGEKKDWINKWRFQYINQSFKEQIASIDASCNDFEPLIAYYVMLRRQIGYPCSLVSHYRAVPYGSRRTFPAGEPIPPQEEQQSKKRKAVDGEVSNAKRGKPEATELSPSTSPTKRKVRDENGADVCSGQVEKYTKMDEDSNIPEVNGEKSIEVDEDQGEASETLRMFISSYVAAQGRQRSPQPIDIEETGGKEKLSKFTSDGLVGDLSKDTVSSGVSAASPGATNGRSLFDRVELGPNGQPRRQVDDKAEGNNDSVTAEKPADPIASLFSGSKFASSFDSPGSVTPQFSFASATNTRTPSPSNPKIDGETPKASPPSSILASSTSIPKFSFGAVSESATPKAAPPSNGVSTPNLSTLFGSSTSKPLFPPMSAEPEKQSSSAMLSPAPFSANTSVEPSRSTTPAVSDEGTGEPTDDTANLPQVDFTKGGAGETDEDVKFEVRARALKLVPGSTWQRKGVGLLRVLKNRETGRARILLRADPSGNVILNSSLIPQVDYLQRATSVQFLVPTGKEAEQWALKVKEATKASELAAVMEECKKKD</sequence>
<keyword evidence="2" id="KW-0813">Transport</keyword>
<dbReference type="OrthoDB" id="185618at2759"/>
<dbReference type="VEuPathDB" id="FungiDB:CPC735_048240"/>
<feature type="region of interest" description="Disordered" evidence="8">
    <location>
        <begin position="279"/>
        <end position="631"/>
    </location>
</feature>
<keyword evidence="7" id="KW-0539">Nucleus</keyword>
<dbReference type="KEGG" id="cpw:9691069"/>
<feature type="compositionally biased region" description="Low complexity" evidence="8">
    <location>
        <begin position="371"/>
        <end position="402"/>
    </location>
</feature>
<comment type="caution">
    <text evidence="10">The sequence shown here is derived from an EMBL/GenBank/DDBJ whole genome shotgun (WGS) entry which is preliminary data.</text>
</comment>
<evidence type="ECO:0000313" key="11">
    <source>
        <dbReference type="Proteomes" id="UP000009084"/>
    </source>
</evidence>
<gene>
    <name evidence="10" type="ORF">CPC735_048240</name>
</gene>